<accession>A0ABM0MBU4</accession>
<dbReference type="GeneID" id="100372877"/>
<feature type="region of interest" description="Disordered" evidence="4">
    <location>
        <begin position="326"/>
        <end position="363"/>
    </location>
</feature>
<evidence type="ECO:0000256" key="3">
    <source>
        <dbReference type="RuleBase" id="RU363067"/>
    </source>
</evidence>
<dbReference type="InterPro" id="IPR002073">
    <property type="entry name" value="PDEase_catalytic_dom"/>
</dbReference>
<dbReference type="InterPro" id="IPR003607">
    <property type="entry name" value="HD/PDEase_dom"/>
</dbReference>
<sequence>IGYRIFTDAGLFETFRIPTKEFMNYFQKLEDGYREKPYHNRIHAGDVLHAVYYLSTQPIPGFTQVNPEDTSDSLHKNGSSSDTDSDSGGPSGHTPTVTPRASFTADDSYGILAGNLPALELMALYVAAAMHDYDHPGRTNAFLVATRASQAILYNDRAVLENHHTAAAWSLLLSCPQYNFLSQLDEAEYKRFRFLVIEFILATDLKRHFDFLVEFNAKVNDSDAQGIDWSAEPDRLLVSQMCIKLADISGPTKYKNLHINWTYRISEEFYEQGDEEARLGLPISPYMDRRSPQLAKLQETFINHLVAPLCNAYGQAGLLPGQWVEEDEADQKSDGDISGNESTNEGGTADEDESGNEVAKLPIKKSRKMVSKLTQHIKDNHEWWLKVLEEEAKEKAEKEKKERDEKKKIDDTEMETIEEEEKEIEEKIELKNVKPKEKKKVRLGPVSTMVESDQLDDSSQNSCQDDDK</sequence>
<reference evidence="7" key="1">
    <citation type="submission" date="2025-08" db="UniProtKB">
        <authorList>
            <consortium name="RefSeq"/>
        </authorList>
    </citation>
    <scope>IDENTIFICATION</scope>
    <source>
        <tissue evidence="7">Testes</tissue>
    </source>
</reference>
<comment type="cofactor">
    <cofactor evidence="3">
        <name>a divalent metal cation</name>
        <dbReference type="ChEBI" id="CHEBI:60240"/>
    </cofactor>
    <text evidence="3">Binds 2 divalent metal cations per subunit. Site 1 may preferentially bind zinc ions, while site 2 has a preference for magnesium and/or manganese ions.</text>
</comment>
<feature type="region of interest" description="Disordered" evidence="4">
    <location>
        <begin position="63"/>
        <end position="101"/>
    </location>
</feature>
<dbReference type="InterPro" id="IPR023174">
    <property type="entry name" value="PDEase_CS"/>
</dbReference>
<feature type="compositionally biased region" description="Basic and acidic residues" evidence="4">
    <location>
        <begin position="424"/>
        <end position="435"/>
    </location>
</feature>
<keyword evidence="6" id="KW-1185">Reference proteome</keyword>
<dbReference type="RefSeq" id="XP_006817485.1">
    <property type="nucleotide sequence ID" value="XM_006817422.1"/>
</dbReference>
<feature type="compositionally biased region" description="Acidic residues" evidence="4">
    <location>
        <begin position="412"/>
        <end position="423"/>
    </location>
</feature>
<comment type="similarity">
    <text evidence="3">Belongs to the cyclic nucleotide phosphodiesterase family.</text>
</comment>
<dbReference type="CDD" id="cd00077">
    <property type="entry name" value="HDc"/>
    <property type="match status" value="1"/>
</dbReference>
<dbReference type="SUPFAM" id="SSF109604">
    <property type="entry name" value="HD-domain/PDEase-like"/>
    <property type="match status" value="1"/>
</dbReference>
<evidence type="ECO:0000256" key="1">
    <source>
        <dbReference type="ARBA" id="ARBA00022723"/>
    </source>
</evidence>
<feature type="compositionally biased region" description="Low complexity" evidence="4">
    <location>
        <begin position="457"/>
        <end position="468"/>
    </location>
</feature>
<dbReference type="PROSITE" id="PS51845">
    <property type="entry name" value="PDEASE_I_2"/>
    <property type="match status" value="1"/>
</dbReference>
<dbReference type="InterPro" id="IPR036971">
    <property type="entry name" value="PDEase_catalytic_dom_sf"/>
</dbReference>
<feature type="non-terminal residue" evidence="7">
    <location>
        <position position="1"/>
    </location>
</feature>
<evidence type="ECO:0000259" key="5">
    <source>
        <dbReference type="PROSITE" id="PS51845"/>
    </source>
</evidence>
<feature type="domain" description="PDEase" evidence="5">
    <location>
        <begin position="1"/>
        <end position="391"/>
    </location>
</feature>
<feature type="compositionally biased region" description="Basic and acidic residues" evidence="4">
    <location>
        <begin position="394"/>
        <end position="411"/>
    </location>
</feature>
<name>A0ABM0MBU4_SACKO</name>
<evidence type="ECO:0000313" key="7">
    <source>
        <dbReference type="RefSeq" id="XP_006817485.1"/>
    </source>
</evidence>
<evidence type="ECO:0000256" key="4">
    <source>
        <dbReference type="SAM" id="MobiDB-lite"/>
    </source>
</evidence>
<evidence type="ECO:0000256" key="2">
    <source>
        <dbReference type="ARBA" id="ARBA00022801"/>
    </source>
</evidence>
<dbReference type="PANTHER" id="PTHR11347">
    <property type="entry name" value="CYCLIC NUCLEOTIDE PHOSPHODIESTERASE"/>
    <property type="match status" value="1"/>
</dbReference>
<dbReference type="PROSITE" id="PS00126">
    <property type="entry name" value="PDEASE_I_1"/>
    <property type="match status" value="1"/>
</dbReference>
<dbReference type="Pfam" id="PF00233">
    <property type="entry name" value="PDEase_I"/>
    <property type="match status" value="1"/>
</dbReference>
<feature type="region of interest" description="Disordered" evidence="4">
    <location>
        <begin position="394"/>
        <end position="468"/>
    </location>
</feature>
<dbReference type="EC" id="3.1.4.-" evidence="3"/>
<keyword evidence="1 3" id="KW-0479">Metal-binding</keyword>
<dbReference type="Proteomes" id="UP000694865">
    <property type="component" value="Unplaced"/>
</dbReference>
<dbReference type="Gene3D" id="1.10.1300.10">
    <property type="entry name" value="3'5'-cyclic nucleotide phosphodiesterase, catalytic domain"/>
    <property type="match status" value="1"/>
</dbReference>
<evidence type="ECO:0000313" key="6">
    <source>
        <dbReference type="Proteomes" id="UP000694865"/>
    </source>
</evidence>
<gene>
    <name evidence="7" type="primary">LOC100372877</name>
</gene>
<feature type="compositionally biased region" description="Low complexity" evidence="4">
    <location>
        <begin position="78"/>
        <end position="96"/>
    </location>
</feature>
<protein>
    <recommendedName>
        <fullName evidence="3">Phosphodiesterase</fullName>
        <ecNumber evidence="3">3.1.4.-</ecNumber>
    </recommendedName>
</protein>
<proteinExistence type="inferred from homology"/>
<keyword evidence="2 3" id="KW-0378">Hydrolase</keyword>
<organism evidence="6 7">
    <name type="scientific">Saccoglossus kowalevskii</name>
    <name type="common">Acorn worm</name>
    <dbReference type="NCBI Taxonomy" id="10224"/>
    <lineage>
        <taxon>Eukaryota</taxon>
        <taxon>Metazoa</taxon>
        <taxon>Hemichordata</taxon>
        <taxon>Enteropneusta</taxon>
        <taxon>Harrimaniidae</taxon>
        <taxon>Saccoglossus</taxon>
    </lineage>
</organism>